<feature type="transmembrane region" description="Helical" evidence="1">
    <location>
        <begin position="151"/>
        <end position="177"/>
    </location>
</feature>
<proteinExistence type="predicted"/>
<dbReference type="OrthoDB" id="9804747at2"/>
<dbReference type="InterPro" id="IPR003607">
    <property type="entry name" value="HD/PDEase_dom"/>
</dbReference>
<dbReference type="Gene3D" id="1.10.3210.10">
    <property type="entry name" value="Hypothetical protein af1432"/>
    <property type="match status" value="1"/>
</dbReference>
<dbReference type="Pfam" id="PF13487">
    <property type="entry name" value="HD_5"/>
    <property type="match status" value="1"/>
</dbReference>
<dbReference type="GO" id="GO:0035438">
    <property type="term" value="F:cyclic-di-GMP binding"/>
    <property type="evidence" value="ECO:0007669"/>
    <property type="project" value="InterPro"/>
</dbReference>
<dbReference type="EMBL" id="OMOD01000079">
    <property type="protein sequence ID" value="SPF36924.1"/>
    <property type="molecule type" value="Genomic_DNA"/>
</dbReference>
<feature type="transmembrane region" description="Helical" evidence="1">
    <location>
        <begin position="82"/>
        <end position="107"/>
    </location>
</feature>
<sequence>MTGATSLTKGLVQHSHSWRGLSVGAKLFISLIVMAGTAILAWGAIHQSSKNIAEFICYLGIAILASRLKVNLPGITGTLSVNFLFILIGVLELSFTETLILGSVSMLAQCLYPERPKALQVTFNVCAGAVSTALAYGVYHHPLAAVLLDSRALLLGVAATVYFISNAGAIAAVISMTERRPLTRILVDCYFWSFPYYLVGAGIAGAIAWFNENFNWETSLLLVPAVYLIYRSYRLYLGKLEDEKRHVEEMASLHLRTIEALALAIEAKDHTTHEHLQRVRIYAIEVAKELGVTGTDLEALHAAALLHDIGKLAVPEHIISKPGRLTPEEFEKMKIHTLVGAEILERVRFPYPVVPIVRAHHEKYDGSGYPLGLKGAEIPIGARILAAVDYLDALASDRQYRRALPLRDVMQKLVAESGKSFDPKVVEVLQRRYQDMEHLAVAKSLEDPTGPLSTAIKIERGLEPAAGFENITAPDYAGRETTFLSSIAAARQEAQSLFELSQDLGASLSLGETLSVFSVKLKPMVPYDAIAIYILREEELFPEFVNGDNYRLFSSLRIPFGQGLSGWVAQNRKPIINGNPSVEPGYLNDPSKFSTLRSALAVPLEGVSGTIGVLALYRAERDAFTSDHLRILLAVSSKMALAIENALKYQQAENSATTDYLTGLPNARSLFLQLDRELARCKRDKNTLTVMVSDMDGFKQVNDRFGHLEGNRVLRLFAQALKDTSREYDYVARMGGDEFVVIAPGLAADAAGKKSEQMRTLAKQAGAEVCGEEIVSLSVGRSVYPEDGEDAEHLLAEADRRMYLEKQKQLSYKDRRLHPRLKCRVTVEMQAEVGEAPVFANLTDISMGGCYLETSAILSPGSKIKLGFSMDDGSLAHEGVVVRLDPGSGVAVQFREVNREGRERMFKILEFVQKATAFYNNRYFENLLKR</sequence>
<reference evidence="5" key="1">
    <citation type="submission" date="2018-02" db="EMBL/GenBank/DDBJ databases">
        <authorList>
            <person name="Hausmann B."/>
        </authorList>
    </citation>
    <scope>NUCLEOTIDE SEQUENCE [LARGE SCALE GENOMIC DNA]</scope>
    <source>
        <strain evidence="5">Peat soil MAG SbA1</strain>
    </source>
</reference>
<dbReference type="SMART" id="SM00065">
    <property type="entry name" value="GAF"/>
    <property type="match status" value="1"/>
</dbReference>
<feature type="transmembrane region" description="Helical" evidence="1">
    <location>
        <begin position="27"/>
        <end position="45"/>
    </location>
</feature>
<evidence type="ECO:0000259" key="3">
    <source>
        <dbReference type="PROSITE" id="PS51832"/>
    </source>
</evidence>
<dbReference type="PROSITE" id="PS51832">
    <property type="entry name" value="HD_GYP"/>
    <property type="match status" value="1"/>
</dbReference>
<dbReference type="Proteomes" id="UP000238701">
    <property type="component" value="Unassembled WGS sequence"/>
</dbReference>
<dbReference type="SMART" id="SM00471">
    <property type="entry name" value="HDc"/>
    <property type="match status" value="1"/>
</dbReference>
<dbReference type="InterPro" id="IPR000160">
    <property type="entry name" value="GGDEF_dom"/>
</dbReference>
<dbReference type="NCBIfam" id="TIGR00277">
    <property type="entry name" value="HDIG"/>
    <property type="match status" value="1"/>
</dbReference>
<evidence type="ECO:0000313" key="5">
    <source>
        <dbReference type="Proteomes" id="UP000238701"/>
    </source>
</evidence>
<dbReference type="Gene3D" id="2.40.10.220">
    <property type="entry name" value="predicted glycosyltransferase like domains"/>
    <property type="match status" value="1"/>
</dbReference>
<evidence type="ECO:0000313" key="4">
    <source>
        <dbReference type="EMBL" id="SPF36924.1"/>
    </source>
</evidence>
<dbReference type="CDD" id="cd01949">
    <property type="entry name" value="GGDEF"/>
    <property type="match status" value="1"/>
</dbReference>
<dbReference type="SUPFAM" id="SSF55073">
    <property type="entry name" value="Nucleotide cyclase"/>
    <property type="match status" value="1"/>
</dbReference>
<evidence type="ECO:0000259" key="2">
    <source>
        <dbReference type="PROSITE" id="PS50887"/>
    </source>
</evidence>
<feature type="transmembrane region" description="Helical" evidence="1">
    <location>
        <begin position="119"/>
        <end position="139"/>
    </location>
</feature>
<dbReference type="SMART" id="SM00267">
    <property type="entry name" value="GGDEF"/>
    <property type="match status" value="1"/>
</dbReference>
<dbReference type="PROSITE" id="PS50887">
    <property type="entry name" value="GGDEF"/>
    <property type="match status" value="1"/>
</dbReference>
<keyword evidence="1" id="KW-1133">Transmembrane helix</keyword>
<dbReference type="GO" id="GO:0016787">
    <property type="term" value="F:hydrolase activity"/>
    <property type="evidence" value="ECO:0007669"/>
    <property type="project" value="UniProtKB-KW"/>
</dbReference>
<evidence type="ECO:0000256" key="1">
    <source>
        <dbReference type="SAM" id="Phobius"/>
    </source>
</evidence>
<keyword evidence="1" id="KW-0472">Membrane</keyword>
<dbReference type="InterPro" id="IPR043128">
    <property type="entry name" value="Rev_trsase/Diguanyl_cyclase"/>
</dbReference>
<dbReference type="PANTHER" id="PTHR43155">
    <property type="entry name" value="CYCLIC DI-GMP PHOSPHODIESTERASE PA4108-RELATED"/>
    <property type="match status" value="1"/>
</dbReference>
<dbReference type="InterPro" id="IPR029787">
    <property type="entry name" value="Nucleotide_cyclase"/>
</dbReference>
<dbReference type="Gene3D" id="3.30.70.270">
    <property type="match status" value="1"/>
</dbReference>
<gene>
    <name evidence="4" type="ORF">SBA1_170049</name>
</gene>
<dbReference type="NCBIfam" id="TIGR00254">
    <property type="entry name" value="GGDEF"/>
    <property type="match status" value="1"/>
</dbReference>
<dbReference type="InterPro" id="IPR029016">
    <property type="entry name" value="GAF-like_dom_sf"/>
</dbReference>
<keyword evidence="4" id="KW-0378">Hydrolase</keyword>
<keyword evidence="1" id="KW-0812">Transmembrane</keyword>
<feature type="transmembrane region" description="Helical" evidence="1">
    <location>
        <begin position="52"/>
        <end position="70"/>
    </location>
</feature>
<dbReference type="Pfam" id="PF00990">
    <property type="entry name" value="GGDEF"/>
    <property type="match status" value="1"/>
</dbReference>
<dbReference type="SUPFAM" id="SSF141371">
    <property type="entry name" value="PilZ domain-like"/>
    <property type="match status" value="1"/>
</dbReference>
<feature type="domain" description="GGDEF" evidence="2">
    <location>
        <begin position="686"/>
        <end position="815"/>
    </location>
</feature>
<dbReference type="InterPro" id="IPR009875">
    <property type="entry name" value="PilZ_domain"/>
</dbReference>
<feature type="transmembrane region" description="Helical" evidence="1">
    <location>
        <begin position="189"/>
        <end position="210"/>
    </location>
</feature>
<dbReference type="SUPFAM" id="SSF55781">
    <property type="entry name" value="GAF domain-like"/>
    <property type="match status" value="1"/>
</dbReference>
<dbReference type="Gene3D" id="3.30.450.40">
    <property type="match status" value="1"/>
</dbReference>
<dbReference type="InterPro" id="IPR037522">
    <property type="entry name" value="HD_GYP_dom"/>
</dbReference>
<name>A0A2U3KB83_9BACT</name>
<dbReference type="InterPro" id="IPR006675">
    <property type="entry name" value="HDIG_dom"/>
</dbReference>
<dbReference type="Pfam" id="PF13185">
    <property type="entry name" value="GAF_2"/>
    <property type="match status" value="1"/>
</dbReference>
<organism evidence="4 5">
    <name type="scientific">Candidatus Sulfotelmatobacter kueseliae</name>
    <dbReference type="NCBI Taxonomy" id="2042962"/>
    <lineage>
        <taxon>Bacteria</taxon>
        <taxon>Pseudomonadati</taxon>
        <taxon>Acidobacteriota</taxon>
        <taxon>Terriglobia</taxon>
        <taxon>Terriglobales</taxon>
        <taxon>Candidatus Korobacteraceae</taxon>
        <taxon>Candidatus Sulfotelmatobacter</taxon>
    </lineage>
</organism>
<dbReference type="CDD" id="cd00077">
    <property type="entry name" value="HDc"/>
    <property type="match status" value="1"/>
</dbReference>
<feature type="domain" description="HD-GYP" evidence="3">
    <location>
        <begin position="250"/>
        <end position="445"/>
    </location>
</feature>
<dbReference type="InterPro" id="IPR003018">
    <property type="entry name" value="GAF"/>
</dbReference>
<dbReference type="SUPFAM" id="SSF109604">
    <property type="entry name" value="HD-domain/PDEase-like"/>
    <property type="match status" value="1"/>
</dbReference>
<accession>A0A2U3KB83</accession>
<dbReference type="PANTHER" id="PTHR43155:SF2">
    <property type="entry name" value="CYCLIC DI-GMP PHOSPHODIESTERASE PA4108"/>
    <property type="match status" value="1"/>
</dbReference>
<dbReference type="Pfam" id="PF07238">
    <property type="entry name" value="PilZ"/>
    <property type="match status" value="1"/>
</dbReference>
<protein>
    <submittedName>
        <fullName evidence="4">Diguanylate cyclase and metal dependent phosphohydrolase</fullName>
    </submittedName>
</protein>
<dbReference type="AlphaFoldDB" id="A0A2U3KB83"/>